<dbReference type="EC" id="2.3.2.27" evidence="3"/>
<gene>
    <name evidence="12 14 15" type="primary">LOC120103795</name>
    <name evidence="11 13" type="synonym">LOC103715365</name>
</gene>
<dbReference type="KEGG" id="pda:120103795"/>
<dbReference type="InterPro" id="IPR058678">
    <property type="entry name" value="ARM_PUB"/>
</dbReference>
<dbReference type="RefSeq" id="XP_008801187.2">
    <property type="nucleotide sequence ID" value="XM_008802965.4"/>
</dbReference>
<keyword evidence="6" id="KW-0833">Ubl conjugation pathway</keyword>
<evidence type="ECO:0000256" key="5">
    <source>
        <dbReference type="ARBA" id="ARBA00022737"/>
    </source>
</evidence>
<dbReference type="InterPro" id="IPR011989">
    <property type="entry name" value="ARM-like"/>
</dbReference>
<dbReference type="InterPro" id="IPR003613">
    <property type="entry name" value="Ubox_domain"/>
</dbReference>
<proteinExistence type="predicted"/>
<dbReference type="RefSeq" id="XP_038975180.1">
    <property type="nucleotide sequence ID" value="XM_039119252.1"/>
</dbReference>
<dbReference type="SUPFAM" id="SSF48371">
    <property type="entry name" value="ARM repeat"/>
    <property type="match status" value="1"/>
</dbReference>
<dbReference type="PANTHER" id="PTHR23315:SF284">
    <property type="entry name" value="U-BOX DOMAIN-CONTAINING PROTEIN 7"/>
    <property type="match status" value="1"/>
</dbReference>
<dbReference type="InterPro" id="IPR045210">
    <property type="entry name" value="RING-Ubox_PUB"/>
</dbReference>
<dbReference type="PANTHER" id="PTHR23315">
    <property type="entry name" value="U BOX DOMAIN-CONTAINING"/>
    <property type="match status" value="1"/>
</dbReference>
<dbReference type="SUPFAM" id="SSF57850">
    <property type="entry name" value="RING/U-box"/>
    <property type="match status" value="1"/>
</dbReference>
<feature type="region of interest" description="Disordered" evidence="8">
    <location>
        <begin position="716"/>
        <end position="747"/>
    </location>
</feature>
<dbReference type="InterPro" id="IPR000225">
    <property type="entry name" value="Armadillo"/>
</dbReference>
<dbReference type="RefSeq" id="XP_008801189.2">
    <property type="nucleotide sequence ID" value="XM_008802967.4"/>
</dbReference>
<protein>
    <recommendedName>
        <fullName evidence="3">RING-type E3 ubiquitin transferase</fullName>
        <ecNumber evidence="3">2.3.2.27</ecNumber>
    </recommendedName>
</protein>
<evidence type="ECO:0000313" key="11">
    <source>
        <dbReference type="RefSeq" id="XP_008801187.2"/>
    </source>
</evidence>
<sequence length="770" mass="85092">MDAAEIEENLFVARDAKLHGGMCRILSTIVCRVLEIFPLIEAARPRSKSGIQALCALHVALDRAKGLLRHCSDCSKFYLAITADSILMKFEKARCSLEESLRHVEDIVPQAIGFQIMEIVRELEGTMFLLDQSEKLAGDEVIALLQKDRRFSSRFNDSEELEVFHQAASRLGITSSRAALTERRALKNLIERARAKEDKRKEFILSYLYHLMRKYSKLFRCEVADDTDFQGSDPCSPTIPGFEEVSAPDGNGVAFERQLSKLRFFNFKKNGIISGKVPLPPEELRCPISLQLMYDPVVISSGQTYERICIEKWFCDGHSTCPKTQQQLPHLCVTPNYCVKGLIASWCEQNGVPLPDGPPEPLDVNYWRLAFSECEAMDSRSMGSIDSCKLQGVKVVPLEYGSITEAFQGIDACTLDNSSCQDGEVDELEGYKSLLAVLRESNSMGKKCRAVEQIRYLLKDDEEARIFMGANGAVELLLQFLKLAVNDGEKKSQEVGAMALFNLAVNNNRNKSMLLSGGVLPLLEQMISNSETREAATALCLNLSCLDEAKPFIGSSQAVRFLVQLLQAEDTESSSCKHDSLDTLYNLSSHPPNIPLLLSSGIVDGLHSLLTACGSPEAEKALAVFINLATSQAGKREIMSTPGLIGGLAAILDIGEPTEQEHAVSCILILCNGDERCSHMVLQEGVIPSLVSLSVSGTARGKEKAQKLLKLFREQRQREPSPVRQQQLVERSAGKGGVMESKPSCKSRSKRLGRTLSSIWKNKGFSVYQC</sequence>
<evidence type="ECO:0000313" key="12">
    <source>
        <dbReference type="RefSeq" id="XP_008801188.2"/>
    </source>
</evidence>
<keyword evidence="4" id="KW-0808">Transferase</keyword>
<dbReference type="KEGG" id="pda:103715365"/>
<evidence type="ECO:0000313" key="14">
    <source>
        <dbReference type="RefSeq" id="XP_038975179.1"/>
    </source>
</evidence>
<dbReference type="CDD" id="cd16664">
    <property type="entry name" value="RING-Ubox_PUB"/>
    <property type="match status" value="1"/>
</dbReference>
<dbReference type="AlphaFoldDB" id="A0A8B8ZUW6"/>
<dbReference type="GO" id="GO:0016567">
    <property type="term" value="P:protein ubiquitination"/>
    <property type="evidence" value="ECO:0007669"/>
    <property type="project" value="UniProtKB-UniPathway"/>
</dbReference>
<dbReference type="Pfam" id="PF25598">
    <property type="entry name" value="ARM_PUB"/>
    <property type="match status" value="1"/>
</dbReference>
<dbReference type="InterPro" id="IPR013083">
    <property type="entry name" value="Znf_RING/FYVE/PHD"/>
</dbReference>
<dbReference type="Pfam" id="PF04564">
    <property type="entry name" value="U-box"/>
    <property type="match status" value="1"/>
</dbReference>
<evidence type="ECO:0000313" key="10">
    <source>
        <dbReference type="Proteomes" id="UP000228380"/>
    </source>
</evidence>
<reference evidence="11 12" key="1">
    <citation type="submission" date="2025-04" db="UniProtKB">
        <authorList>
            <consortium name="RefSeq"/>
        </authorList>
    </citation>
    <scope>IDENTIFICATION</scope>
    <source>
        <tissue evidence="11 12">Young leaves</tissue>
    </source>
</reference>
<dbReference type="GO" id="GO:0061630">
    <property type="term" value="F:ubiquitin protein ligase activity"/>
    <property type="evidence" value="ECO:0007669"/>
    <property type="project" value="UniProtKB-EC"/>
</dbReference>
<dbReference type="RefSeq" id="XP_038975179.1">
    <property type="nucleotide sequence ID" value="XM_039119251.1"/>
</dbReference>
<dbReference type="PROSITE" id="PS50176">
    <property type="entry name" value="ARM_REPEAT"/>
    <property type="match status" value="1"/>
</dbReference>
<evidence type="ECO:0000256" key="7">
    <source>
        <dbReference type="PROSITE-ProRule" id="PRU00259"/>
    </source>
</evidence>
<name>A0A8B8ZUW6_PHODC</name>
<dbReference type="SMART" id="SM00504">
    <property type="entry name" value="Ubox"/>
    <property type="match status" value="1"/>
</dbReference>
<evidence type="ECO:0000256" key="1">
    <source>
        <dbReference type="ARBA" id="ARBA00000900"/>
    </source>
</evidence>
<feature type="domain" description="U-box" evidence="9">
    <location>
        <begin position="279"/>
        <end position="353"/>
    </location>
</feature>
<evidence type="ECO:0000256" key="3">
    <source>
        <dbReference type="ARBA" id="ARBA00012483"/>
    </source>
</evidence>
<evidence type="ECO:0000256" key="6">
    <source>
        <dbReference type="ARBA" id="ARBA00022786"/>
    </source>
</evidence>
<evidence type="ECO:0000256" key="8">
    <source>
        <dbReference type="SAM" id="MobiDB-lite"/>
    </source>
</evidence>
<dbReference type="PROSITE" id="PS51698">
    <property type="entry name" value="U_BOX"/>
    <property type="match status" value="1"/>
</dbReference>
<dbReference type="Gene3D" id="1.25.10.10">
    <property type="entry name" value="Leucine-rich Repeat Variant"/>
    <property type="match status" value="1"/>
</dbReference>
<dbReference type="FunFam" id="3.30.40.10:FF:000114">
    <property type="entry name" value="RING-type E3 ubiquitin transferase"/>
    <property type="match status" value="1"/>
</dbReference>
<evidence type="ECO:0000256" key="2">
    <source>
        <dbReference type="ARBA" id="ARBA00004906"/>
    </source>
</evidence>
<dbReference type="InterPro" id="IPR016024">
    <property type="entry name" value="ARM-type_fold"/>
</dbReference>
<accession>A0A8B8ZUW6</accession>
<dbReference type="GeneID" id="120103795"/>
<keyword evidence="10" id="KW-1185">Reference proteome</keyword>
<dbReference type="RefSeq" id="XP_008801188.2">
    <property type="nucleotide sequence ID" value="XM_008802966.4"/>
</dbReference>
<evidence type="ECO:0000259" key="9">
    <source>
        <dbReference type="PROSITE" id="PS51698"/>
    </source>
</evidence>
<dbReference type="Gene3D" id="3.30.40.10">
    <property type="entry name" value="Zinc/RING finger domain, C3HC4 (zinc finger)"/>
    <property type="match status" value="1"/>
</dbReference>
<dbReference type="OrthoDB" id="6105938at2759"/>
<comment type="pathway">
    <text evidence="2">Protein modification; protein ubiquitination.</text>
</comment>
<dbReference type="SMART" id="SM00185">
    <property type="entry name" value="ARM"/>
    <property type="match status" value="3"/>
</dbReference>
<dbReference type="Proteomes" id="UP000228380">
    <property type="component" value="Unplaced"/>
</dbReference>
<comment type="catalytic activity">
    <reaction evidence="1">
        <text>S-ubiquitinyl-[E2 ubiquitin-conjugating enzyme]-L-cysteine + [acceptor protein]-L-lysine = [E2 ubiquitin-conjugating enzyme]-L-cysteine + N(6)-ubiquitinyl-[acceptor protein]-L-lysine.</text>
        <dbReference type="EC" id="2.3.2.27"/>
    </reaction>
</comment>
<evidence type="ECO:0000313" key="13">
    <source>
        <dbReference type="RefSeq" id="XP_008801189.2"/>
    </source>
</evidence>
<evidence type="ECO:0000313" key="15">
    <source>
        <dbReference type="RefSeq" id="XP_038975180.1"/>
    </source>
</evidence>
<organism evidence="10 14">
    <name type="scientific">Phoenix dactylifera</name>
    <name type="common">Date palm</name>
    <dbReference type="NCBI Taxonomy" id="42345"/>
    <lineage>
        <taxon>Eukaryota</taxon>
        <taxon>Viridiplantae</taxon>
        <taxon>Streptophyta</taxon>
        <taxon>Embryophyta</taxon>
        <taxon>Tracheophyta</taxon>
        <taxon>Spermatophyta</taxon>
        <taxon>Magnoliopsida</taxon>
        <taxon>Liliopsida</taxon>
        <taxon>Arecaceae</taxon>
        <taxon>Coryphoideae</taxon>
        <taxon>Phoeniceae</taxon>
        <taxon>Phoenix</taxon>
    </lineage>
</organism>
<feature type="repeat" description="ARM" evidence="7">
    <location>
        <begin position="472"/>
        <end position="518"/>
    </location>
</feature>
<dbReference type="UniPathway" id="UPA00143"/>
<keyword evidence="5" id="KW-0677">Repeat</keyword>
<evidence type="ECO:0000256" key="4">
    <source>
        <dbReference type="ARBA" id="ARBA00022679"/>
    </source>
</evidence>